<dbReference type="PANTHER" id="PTHR31313:SF86">
    <property type="entry name" value="ZN(2)-C6 FUNGAL-TYPE DOMAIN-CONTAINING PROTEIN"/>
    <property type="match status" value="1"/>
</dbReference>
<dbReference type="InterPro" id="IPR051615">
    <property type="entry name" value="Transcr_Regulatory_Elem"/>
</dbReference>
<dbReference type="Pfam" id="PF04082">
    <property type="entry name" value="Fungal_trans"/>
    <property type="match status" value="1"/>
</dbReference>
<protein>
    <recommendedName>
        <fullName evidence="7">Xylanolytic transcriptional activator regulatory domain-containing protein</fullName>
    </recommendedName>
</protein>
<evidence type="ECO:0000256" key="1">
    <source>
        <dbReference type="ARBA" id="ARBA00022723"/>
    </source>
</evidence>
<dbReference type="GO" id="GO:0003677">
    <property type="term" value="F:DNA binding"/>
    <property type="evidence" value="ECO:0007669"/>
    <property type="project" value="UniProtKB-KW"/>
</dbReference>
<evidence type="ECO:0000256" key="6">
    <source>
        <dbReference type="ARBA" id="ARBA00023242"/>
    </source>
</evidence>
<feature type="domain" description="Xylanolytic transcriptional activator regulatory" evidence="7">
    <location>
        <begin position="158"/>
        <end position="242"/>
    </location>
</feature>
<comment type="caution">
    <text evidence="8">The sequence shown here is derived from an EMBL/GenBank/DDBJ whole genome shotgun (WGS) entry which is preliminary data.</text>
</comment>
<reference evidence="9" key="1">
    <citation type="journal article" date="2017" name="Nat. Microbiol.">
        <title>Global analysis of biosynthetic gene clusters reveals vast potential of secondary metabolite production in Penicillium species.</title>
        <authorList>
            <person name="Nielsen J.C."/>
            <person name="Grijseels S."/>
            <person name="Prigent S."/>
            <person name="Ji B."/>
            <person name="Dainat J."/>
            <person name="Nielsen K.F."/>
            <person name="Frisvad J.C."/>
            <person name="Workman M."/>
            <person name="Nielsen J."/>
        </authorList>
    </citation>
    <scope>NUCLEOTIDE SEQUENCE [LARGE SCALE GENOMIC DNA]</scope>
    <source>
        <strain evidence="9">IBT 29525</strain>
    </source>
</reference>
<keyword evidence="9" id="KW-1185">Reference proteome</keyword>
<sequence length="557" mass="63896">MPRSPRAEHDDTVAAIRGRIFAYAALERQKEWTYMTERKFDLDGLQFDMAWHLLQLHWNHHHLAYLLTYRPALMHSLATDGPYINKLLLNAIYLSSALSSDRKELLDDINDRQSLGQRFYRRFQQLLLPELERSSIASAVALLTVGSSLVSSGRQTAGWHYSGLGYRMIVDLGLHVSTNQIHTPDPLFLSPKQFEMTEVEQEIRRRVFWGAYINDKFQSLYFGRPPALVTIGIEPSRSFLDTYDELDIWTPYQDTKTTGSPSSHYAPQPAYTISTFNSLIDLADIMADIVDQIYSPKVRLISKEKALHEVERIQCNLELWANSLPSHLLYDPKNDLPPPAHRFNPPMCFHMLHILLHRPFLPQGHLQHFSLDEQEPRRRCRSAAFQIYELAKSYRRAYTLRRATYMFSYALFSAASIVAFKSSDTEPTDSMLQKEVAGFLWAALKELQNGANFGLTKPMMIIRSLFEHAGLNLETITNQPSYHRDLAPSNNPRQHRPFEHNDQTVDLEVHDHAAGSLGGTEFETMFRDLISGAFDGVMNMGDPNLDEDSSVLYGLFR</sequence>
<dbReference type="EMBL" id="MDYO01000001">
    <property type="protein sequence ID" value="OQE03478.1"/>
    <property type="molecule type" value="Genomic_DNA"/>
</dbReference>
<keyword evidence="4" id="KW-0238">DNA-binding</keyword>
<dbReference type="InterPro" id="IPR007219">
    <property type="entry name" value="XnlR_reg_dom"/>
</dbReference>
<gene>
    <name evidence="8" type="ORF">PENSOL_c001G01586</name>
</gene>
<keyword evidence="2" id="KW-0862">Zinc</keyword>
<keyword evidence="3" id="KW-0805">Transcription regulation</keyword>
<dbReference type="GO" id="GO:0008270">
    <property type="term" value="F:zinc ion binding"/>
    <property type="evidence" value="ECO:0007669"/>
    <property type="project" value="InterPro"/>
</dbReference>
<evidence type="ECO:0000313" key="9">
    <source>
        <dbReference type="Proteomes" id="UP000191612"/>
    </source>
</evidence>
<dbReference type="AlphaFoldDB" id="A0A1V6RPH8"/>
<accession>A0A1V6RPH8</accession>
<dbReference type="GO" id="GO:0006351">
    <property type="term" value="P:DNA-templated transcription"/>
    <property type="evidence" value="ECO:0007669"/>
    <property type="project" value="InterPro"/>
</dbReference>
<evidence type="ECO:0000256" key="2">
    <source>
        <dbReference type="ARBA" id="ARBA00022833"/>
    </source>
</evidence>
<evidence type="ECO:0000313" key="8">
    <source>
        <dbReference type="EMBL" id="OQE03478.1"/>
    </source>
</evidence>
<dbReference type="PANTHER" id="PTHR31313">
    <property type="entry name" value="TY1 ENHANCER ACTIVATOR"/>
    <property type="match status" value="1"/>
</dbReference>
<keyword evidence="6" id="KW-0539">Nucleus</keyword>
<dbReference type="Proteomes" id="UP000191612">
    <property type="component" value="Unassembled WGS sequence"/>
</dbReference>
<organism evidence="8 9">
    <name type="scientific">Penicillium solitum</name>
    <dbReference type="NCBI Taxonomy" id="60172"/>
    <lineage>
        <taxon>Eukaryota</taxon>
        <taxon>Fungi</taxon>
        <taxon>Dikarya</taxon>
        <taxon>Ascomycota</taxon>
        <taxon>Pezizomycotina</taxon>
        <taxon>Eurotiomycetes</taxon>
        <taxon>Eurotiomycetidae</taxon>
        <taxon>Eurotiales</taxon>
        <taxon>Aspergillaceae</taxon>
        <taxon>Penicillium</taxon>
    </lineage>
</organism>
<evidence type="ECO:0000256" key="4">
    <source>
        <dbReference type="ARBA" id="ARBA00023125"/>
    </source>
</evidence>
<name>A0A1V6RPH8_9EURO</name>
<dbReference type="SMART" id="SM00906">
    <property type="entry name" value="Fungal_trans"/>
    <property type="match status" value="1"/>
</dbReference>
<proteinExistence type="predicted"/>
<dbReference type="STRING" id="60172.A0A1V6RPH8"/>
<keyword evidence="1" id="KW-0479">Metal-binding</keyword>
<evidence type="ECO:0000259" key="7">
    <source>
        <dbReference type="SMART" id="SM00906"/>
    </source>
</evidence>
<keyword evidence="5" id="KW-0804">Transcription</keyword>
<evidence type="ECO:0000256" key="5">
    <source>
        <dbReference type="ARBA" id="ARBA00023163"/>
    </source>
</evidence>
<evidence type="ECO:0000256" key="3">
    <source>
        <dbReference type="ARBA" id="ARBA00023015"/>
    </source>
</evidence>
<dbReference type="CDD" id="cd12148">
    <property type="entry name" value="fungal_TF_MHR"/>
    <property type="match status" value="1"/>
</dbReference>